<dbReference type="SUPFAM" id="SSF53474">
    <property type="entry name" value="alpha/beta-Hydrolases"/>
    <property type="match status" value="1"/>
</dbReference>
<dbReference type="AlphaFoldDB" id="A0AAN9Y8F6"/>
<dbReference type="Pfam" id="PF00010">
    <property type="entry name" value="HLH"/>
    <property type="match status" value="1"/>
</dbReference>
<dbReference type="PROSITE" id="PS50888">
    <property type="entry name" value="BHLH"/>
    <property type="match status" value="1"/>
</dbReference>
<feature type="domain" description="BHLH" evidence="4">
    <location>
        <begin position="416"/>
        <end position="466"/>
    </location>
</feature>
<dbReference type="Pfam" id="PF00450">
    <property type="entry name" value="Peptidase_S10"/>
    <property type="match status" value="1"/>
</dbReference>
<sequence length="1098" mass="124777">MSNVKSNITEIIHEKVTKEECDIKLIPVGKIQTQEKKPERILFERFRPSSSPIFPNAAAIKANSITDSMRVEKFNVKRYHNSPTSVFSGTPIISDSFADISHHSSIGSFADSGNFWKTKDSILFRTQNLQRNDLILNDVYQLSPTTALENVKPVSEVSSLGANLSVCKKFGVNQSYLSEWIANLRQWITQTILTRIIKEIKDVNQALSVHGVTNISIGSTGLERLKKTAAMSQVYQNIPSLSSLISFLDVSSNQEYVVQRISALSTGSMSNYCWNSGGSYEGKPWNESLPTDAALVMHLVAAYFDSQLFPLPHTAPDGRQFSSAHYVKTPAVPIKNKKSLIIYQQTINPPHFQLIIGEETYDISRGRNNLFHVLLFFLQHIKTKESGMFEHVNLGGSGINMLCVAANEEEDEIDETKRKSRNLSEKKRRDQFNKLINELNQVVTCENRKVDKSTILKAAINNLKIYHLMVQDEGVSGYYRFMTKGHQWIWLQTTSYINRRHWNSRVEFVVCTHRVVNPWSTKSDHETEAKMDTNPSYSSGSSTGTGCSNLTSPPSWPSTTSESNFCDEDDGKEVGRVSRTYQEGFAEPEDNSLSSGQSSYEMGHYVEAPLNYESTSEPCSTIEDALQKKCFELEQIIADRKEELRALNQQLFLARSNSHQNKDTNLTDISALNIFLSSDSVGEPLILTPLLESKKFSEARQRSSVTPLLKNIVSNAGYFTVEPKYNSNLFFWFIRAKNGDWQKAPFIIWLQGGPGCSSMFGIFGEHGPFFVPKGKPRPRKYAWTNQYHVLYIDQPVGTGYSFTNSSKGLISNQEMIVDHLYSVLTQFFQLYPELRKNKLYISGESYAGKYVPAFAHRIHKLRKTGKCDFNLKGLFILSAFSDPINMQHHSDFAYKIGLIDLQTKNNMSALENTAMSYTHSGWYKMALLKTDEMLEVMMKNIKVSLYDYTREIFYGDERYVDYLQSAEIRKKIHVGNTTYYICNDDVYDALLDDIMMSVKSLIEELLEYYPVAFIGGQWDVITAYPLVARVLQKFQWSGAFQFSQAKRQILYDGDRVVGYYKVAGNLKDIFIRRASHMIPANQPKVVLSVLQKFIDGKL</sequence>
<protein>
    <recommendedName>
        <fullName evidence="4">BHLH domain-containing protein</fullName>
    </recommendedName>
</protein>
<dbReference type="GO" id="GO:0046983">
    <property type="term" value="F:protein dimerization activity"/>
    <property type="evidence" value="ECO:0007669"/>
    <property type="project" value="InterPro"/>
</dbReference>
<dbReference type="SMART" id="SM00353">
    <property type="entry name" value="HLH"/>
    <property type="match status" value="1"/>
</dbReference>
<proteinExistence type="inferred from homology"/>
<dbReference type="InterPro" id="IPR029058">
    <property type="entry name" value="AB_hydrolase_fold"/>
</dbReference>
<dbReference type="PANTHER" id="PTHR21780:SF0">
    <property type="entry name" value="TRANSMEMBRANE PROTEIN 209"/>
    <property type="match status" value="1"/>
</dbReference>
<evidence type="ECO:0000256" key="3">
    <source>
        <dbReference type="SAM" id="MobiDB-lite"/>
    </source>
</evidence>
<dbReference type="PRINTS" id="PR00724">
    <property type="entry name" value="CRBOXYPTASEC"/>
</dbReference>
<keyword evidence="6" id="KW-1185">Reference proteome</keyword>
<gene>
    <name evidence="5" type="ORF">V9T40_008766</name>
</gene>
<organism evidence="5 6">
    <name type="scientific">Parthenolecanium corni</name>
    <dbReference type="NCBI Taxonomy" id="536013"/>
    <lineage>
        <taxon>Eukaryota</taxon>
        <taxon>Metazoa</taxon>
        <taxon>Ecdysozoa</taxon>
        <taxon>Arthropoda</taxon>
        <taxon>Hexapoda</taxon>
        <taxon>Insecta</taxon>
        <taxon>Pterygota</taxon>
        <taxon>Neoptera</taxon>
        <taxon>Paraneoptera</taxon>
        <taxon>Hemiptera</taxon>
        <taxon>Sternorrhyncha</taxon>
        <taxon>Coccoidea</taxon>
        <taxon>Coccidae</taxon>
        <taxon>Parthenolecanium</taxon>
    </lineage>
</organism>
<name>A0AAN9Y8F6_9HEMI</name>
<feature type="region of interest" description="Disordered" evidence="3">
    <location>
        <begin position="521"/>
        <end position="571"/>
    </location>
</feature>
<dbReference type="InterPro" id="IPR036638">
    <property type="entry name" value="HLH_DNA-bd_sf"/>
</dbReference>
<evidence type="ECO:0000313" key="6">
    <source>
        <dbReference type="Proteomes" id="UP001367676"/>
    </source>
</evidence>
<dbReference type="InterPro" id="IPR018202">
    <property type="entry name" value="Ser_caboxypep_ser_AS"/>
</dbReference>
<dbReference type="SMART" id="SM00086">
    <property type="entry name" value="PAC"/>
    <property type="match status" value="1"/>
</dbReference>
<reference evidence="5 6" key="1">
    <citation type="submission" date="2024-03" db="EMBL/GenBank/DDBJ databases">
        <title>Adaptation during the transition from Ophiocordyceps entomopathogen to insect associate is accompanied by gene loss and intensified selection.</title>
        <authorList>
            <person name="Ward C.M."/>
            <person name="Onetto C.A."/>
            <person name="Borneman A.R."/>
        </authorList>
    </citation>
    <scope>NUCLEOTIDE SEQUENCE [LARGE SCALE GENOMIC DNA]</scope>
    <source>
        <strain evidence="5">AWRI1</strain>
        <tissue evidence="5">Single Adult Female</tissue>
    </source>
</reference>
<dbReference type="GO" id="GO:0016020">
    <property type="term" value="C:membrane"/>
    <property type="evidence" value="ECO:0007669"/>
    <property type="project" value="TreeGrafter"/>
</dbReference>
<comment type="caution">
    <text evidence="5">The sequence shown here is derived from an EMBL/GenBank/DDBJ whole genome shotgun (WGS) entry which is preliminary data.</text>
</comment>
<dbReference type="SUPFAM" id="SSF55785">
    <property type="entry name" value="PYP-like sensor domain (PAS domain)"/>
    <property type="match status" value="1"/>
</dbReference>
<dbReference type="InterPro" id="IPR019176">
    <property type="entry name" value="Cytochrome_B561-rel"/>
</dbReference>
<evidence type="ECO:0000259" key="4">
    <source>
        <dbReference type="PROSITE" id="PS50888"/>
    </source>
</evidence>
<dbReference type="InterPro" id="IPR001563">
    <property type="entry name" value="Peptidase_S10"/>
</dbReference>
<accession>A0AAN9Y8F6</accession>
<dbReference type="PANTHER" id="PTHR21780">
    <property type="entry name" value="TRANSMEMBRANE PROTEIN 209"/>
    <property type="match status" value="1"/>
</dbReference>
<evidence type="ECO:0000313" key="5">
    <source>
        <dbReference type="EMBL" id="KAK7601325.1"/>
    </source>
</evidence>
<dbReference type="EMBL" id="JBBCAQ010000010">
    <property type="protein sequence ID" value="KAK7601325.1"/>
    <property type="molecule type" value="Genomic_DNA"/>
</dbReference>
<comment type="similarity">
    <text evidence="1">Belongs to the peptidase S10 family.</text>
</comment>
<dbReference type="InterPro" id="IPR011598">
    <property type="entry name" value="bHLH_dom"/>
</dbReference>
<dbReference type="GO" id="GO:0004185">
    <property type="term" value="F:serine-type carboxypeptidase activity"/>
    <property type="evidence" value="ECO:0007669"/>
    <property type="project" value="InterPro"/>
</dbReference>
<dbReference type="Gene3D" id="3.30.450.20">
    <property type="entry name" value="PAS domain"/>
    <property type="match status" value="1"/>
</dbReference>
<evidence type="ECO:0000256" key="1">
    <source>
        <dbReference type="ARBA" id="ARBA00009431"/>
    </source>
</evidence>
<dbReference type="InterPro" id="IPR035965">
    <property type="entry name" value="PAS-like_dom_sf"/>
</dbReference>
<feature type="compositionally biased region" description="Low complexity" evidence="3">
    <location>
        <begin position="536"/>
        <end position="563"/>
    </location>
</feature>
<dbReference type="Gene3D" id="3.40.50.1820">
    <property type="entry name" value="alpha/beta hydrolase"/>
    <property type="match status" value="1"/>
</dbReference>
<dbReference type="Proteomes" id="UP001367676">
    <property type="component" value="Unassembled WGS sequence"/>
</dbReference>
<dbReference type="GO" id="GO:0045893">
    <property type="term" value="P:positive regulation of DNA-templated transcription"/>
    <property type="evidence" value="ECO:0007669"/>
    <property type="project" value="UniProtKB-ARBA"/>
</dbReference>
<dbReference type="Gene3D" id="4.10.280.10">
    <property type="entry name" value="Helix-loop-helix DNA-binding domain"/>
    <property type="match status" value="1"/>
</dbReference>
<keyword evidence="2" id="KW-0175">Coiled coil</keyword>
<dbReference type="PROSITE" id="PS00131">
    <property type="entry name" value="CARBOXYPEPT_SER_SER"/>
    <property type="match status" value="1"/>
</dbReference>
<feature type="compositionally biased region" description="Basic and acidic residues" evidence="3">
    <location>
        <begin position="522"/>
        <end position="531"/>
    </location>
</feature>
<dbReference type="InterPro" id="IPR001610">
    <property type="entry name" value="PAC"/>
</dbReference>
<dbReference type="Pfam" id="PF09786">
    <property type="entry name" value="CytochromB561_N"/>
    <property type="match status" value="1"/>
</dbReference>
<evidence type="ECO:0000256" key="2">
    <source>
        <dbReference type="SAM" id="Coils"/>
    </source>
</evidence>
<dbReference type="SUPFAM" id="SSF47459">
    <property type="entry name" value="HLH, helix-loop-helix DNA-binding domain"/>
    <property type="match status" value="1"/>
</dbReference>
<dbReference type="Pfam" id="PF14598">
    <property type="entry name" value="PAS_11"/>
    <property type="match status" value="1"/>
</dbReference>
<feature type="coiled-coil region" evidence="2">
    <location>
        <begin position="399"/>
        <end position="426"/>
    </location>
</feature>
<dbReference type="GO" id="GO:0006508">
    <property type="term" value="P:proteolysis"/>
    <property type="evidence" value="ECO:0007669"/>
    <property type="project" value="InterPro"/>
</dbReference>